<evidence type="ECO:0000313" key="1">
    <source>
        <dbReference type="EMBL" id="OLL26778.1"/>
    </source>
</evidence>
<reference evidence="1 2" key="1">
    <citation type="submission" date="2016-04" db="EMBL/GenBank/DDBJ databases">
        <title>Evolutionary innovation and constraint leading to complex multicellularity in the Ascomycota.</title>
        <authorList>
            <person name="Cisse O."/>
            <person name="Nguyen A."/>
            <person name="Hewitt D.A."/>
            <person name="Jedd G."/>
            <person name="Stajich J.E."/>
        </authorList>
    </citation>
    <scope>NUCLEOTIDE SEQUENCE [LARGE SCALE GENOMIC DNA]</scope>
    <source>
        <strain evidence="1 2">DAH-3</strain>
    </source>
</reference>
<sequence>MFSSNHPFGVTEICSTHHILTSPSNPHGITPIDFGSAKLNPNILPLPPNAKYPYFIIGRSTTDGSYQEIVACFADFEHLPLTQRRILKCVDEPKVITVPSTKAKKCEKTWMELVKGPHDPRVFWSPKGEPLMTFGTQSSFTCFGQWIVDLRAVYQPLNDLLSGTIGGNINFSELQELRRPEPYGEFEKNWFLIWDETGDMYVHHDSNPRVFSKLGVETPVNLAQEKPCRSLPDPSLLPEGVDHHQSTNTLLVFLCKRLSCPPNPPQVLISIHQKKYFEMYHAFYQRYVIVYSATFPFHEIGRTKMLDMLGTKEGEMNYIVSLAWEVRNQGSLAPPKGHVGEGLSDQDATSWKEHLYDGYLDDTVLISLGIEDKYSAMLDVIAQDLVGCLDTC</sequence>
<dbReference type="AlphaFoldDB" id="A0A1U7LVX8"/>
<name>A0A1U7LVX8_NEOID</name>
<comment type="caution">
    <text evidence="1">The sequence shown here is derived from an EMBL/GenBank/DDBJ whole genome shotgun (WGS) entry which is preliminary data.</text>
</comment>
<organism evidence="1 2">
    <name type="scientific">Neolecta irregularis (strain DAH-3)</name>
    <dbReference type="NCBI Taxonomy" id="1198029"/>
    <lineage>
        <taxon>Eukaryota</taxon>
        <taxon>Fungi</taxon>
        <taxon>Dikarya</taxon>
        <taxon>Ascomycota</taxon>
        <taxon>Taphrinomycotina</taxon>
        <taxon>Neolectales</taxon>
        <taxon>Neolectaceae</taxon>
        <taxon>Neolecta</taxon>
    </lineage>
</organism>
<dbReference type="OrthoDB" id="2522565at2759"/>
<gene>
    <name evidence="1" type="ORF">NEOLI_001746</name>
</gene>
<protein>
    <submittedName>
        <fullName evidence="1">Uncharacterized protein</fullName>
    </submittedName>
</protein>
<dbReference type="EMBL" id="LXFE01000148">
    <property type="protein sequence ID" value="OLL26778.1"/>
    <property type="molecule type" value="Genomic_DNA"/>
</dbReference>
<keyword evidence="2" id="KW-1185">Reference proteome</keyword>
<dbReference type="Proteomes" id="UP000186594">
    <property type="component" value="Unassembled WGS sequence"/>
</dbReference>
<proteinExistence type="predicted"/>
<evidence type="ECO:0000313" key="2">
    <source>
        <dbReference type="Proteomes" id="UP000186594"/>
    </source>
</evidence>
<dbReference type="OMA" id="LTIFQHK"/>
<accession>A0A1U7LVX8</accession>